<feature type="region of interest" description="Disordered" evidence="1">
    <location>
        <begin position="535"/>
        <end position="566"/>
    </location>
</feature>
<sequence length="697" mass="78652">MSPTYRYTPLSPTSAEIRLLTIHPGPWDTDIECSLEHVSLDAKPTYEALSYTWGDPTNISSILFGRSPWSVRTNLKAALQRLRREDSERVIWIDALCINQDDLDERAEQVPRMFEIYTLAAGVVAWLGEPEADGDPAMEMIQDFASCVDKASKDGRLEDLNPFGDVTTPEDLQKIGFDLSKQDWPALWTFFRRSYWERVWIIQELATCGVSLPSDAETKDRCQIICGPHSIPKRLLDHFCAFLVTVSRSPAFVSLEQIQEPALTLAASGAIPAVGMYLMILQLSEQAASEDGDTRDIAWLMQITRSFKATDPRDKIYALLGLARQKDIVVPDYSKLVDQVFTEFIFRLIQSEQSLNCLMFNRALTNTDQKWPSWIPNPTEDDNDNDGLKPTIPWVLYRMGWYKADGGVGRPLDVELLQTASLGTAPRKILLGVNGIILPLLGRIDRVIGPFLSSNLLSGDEGGQIRDPEAFEKLRTELQAFAQSLPNAKLLETFWRTLVMDGDRISDPANPLTPAPERFREQFMVWADLTLPGPAECGGSDNTSSGSGRHHRDYRDTDSDDDDDDERFQFSSDYYWEKRDKQRDEYYDLLEQMASEFGPNSEMCMAERCFFTTDGGAMGLGPYCVRPGDVVVVLFGASHLIVLRPLEEEEEENGSAATKRYELIGDAYVQGGMHGGYVKHYLDTRKDLSQAERFWLC</sequence>
<organism evidence="3 4">
    <name type="scientific">Apodospora peruviana</name>
    <dbReference type="NCBI Taxonomy" id="516989"/>
    <lineage>
        <taxon>Eukaryota</taxon>
        <taxon>Fungi</taxon>
        <taxon>Dikarya</taxon>
        <taxon>Ascomycota</taxon>
        <taxon>Pezizomycotina</taxon>
        <taxon>Sordariomycetes</taxon>
        <taxon>Sordariomycetidae</taxon>
        <taxon>Sordariales</taxon>
        <taxon>Lasiosphaeriaceae</taxon>
        <taxon>Apodospora</taxon>
    </lineage>
</organism>
<name>A0AAE0LZC6_9PEZI</name>
<dbReference type="Pfam" id="PF06985">
    <property type="entry name" value="HET"/>
    <property type="match status" value="1"/>
</dbReference>
<keyword evidence="4" id="KW-1185">Reference proteome</keyword>
<evidence type="ECO:0000313" key="4">
    <source>
        <dbReference type="Proteomes" id="UP001283341"/>
    </source>
</evidence>
<dbReference type="EMBL" id="JAUEDM010000008">
    <property type="protein sequence ID" value="KAK3313175.1"/>
    <property type="molecule type" value="Genomic_DNA"/>
</dbReference>
<evidence type="ECO:0000256" key="1">
    <source>
        <dbReference type="SAM" id="MobiDB-lite"/>
    </source>
</evidence>
<dbReference type="PANTHER" id="PTHR24148:SF73">
    <property type="entry name" value="HET DOMAIN PROTEIN (AFU_ORTHOLOGUE AFUA_8G01020)"/>
    <property type="match status" value="1"/>
</dbReference>
<protein>
    <submittedName>
        <fullName evidence="3">Heterokaryon incompatibility protein-domain-containing protein</fullName>
    </submittedName>
</protein>
<dbReference type="PANTHER" id="PTHR24148">
    <property type="entry name" value="ANKYRIN REPEAT DOMAIN-CONTAINING PROTEIN 39 HOMOLOG-RELATED"/>
    <property type="match status" value="1"/>
</dbReference>
<evidence type="ECO:0000259" key="2">
    <source>
        <dbReference type="Pfam" id="PF06985"/>
    </source>
</evidence>
<dbReference type="Pfam" id="PF26639">
    <property type="entry name" value="Het-6_barrel"/>
    <property type="match status" value="1"/>
</dbReference>
<evidence type="ECO:0000313" key="3">
    <source>
        <dbReference type="EMBL" id="KAK3313175.1"/>
    </source>
</evidence>
<dbReference type="InterPro" id="IPR010730">
    <property type="entry name" value="HET"/>
</dbReference>
<dbReference type="InterPro" id="IPR052895">
    <property type="entry name" value="HetReg/Transcr_Mod"/>
</dbReference>
<proteinExistence type="predicted"/>
<feature type="domain" description="Heterokaryon incompatibility" evidence="2">
    <location>
        <begin position="46"/>
        <end position="204"/>
    </location>
</feature>
<gene>
    <name evidence="3" type="ORF">B0H66DRAFT_569730</name>
</gene>
<comment type="caution">
    <text evidence="3">The sequence shown here is derived from an EMBL/GenBank/DDBJ whole genome shotgun (WGS) entry which is preliminary data.</text>
</comment>
<reference evidence="3" key="2">
    <citation type="submission" date="2023-06" db="EMBL/GenBank/DDBJ databases">
        <authorList>
            <consortium name="Lawrence Berkeley National Laboratory"/>
            <person name="Haridas S."/>
            <person name="Hensen N."/>
            <person name="Bonometti L."/>
            <person name="Westerberg I."/>
            <person name="Brannstrom I.O."/>
            <person name="Guillou S."/>
            <person name="Cros-Aarteil S."/>
            <person name="Calhoun S."/>
            <person name="Kuo A."/>
            <person name="Mondo S."/>
            <person name="Pangilinan J."/>
            <person name="Riley R."/>
            <person name="Labutti K."/>
            <person name="Andreopoulos B."/>
            <person name="Lipzen A."/>
            <person name="Chen C."/>
            <person name="Yanf M."/>
            <person name="Daum C."/>
            <person name="Ng V."/>
            <person name="Clum A."/>
            <person name="Steindorff A."/>
            <person name="Ohm R."/>
            <person name="Martin F."/>
            <person name="Silar P."/>
            <person name="Natvig D."/>
            <person name="Lalanne C."/>
            <person name="Gautier V."/>
            <person name="Ament-Velasquez S.L."/>
            <person name="Kruys A."/>
            <person name="Hutchinson M.I."/>
            <person name="Powell A.J."/>
            <person name="Barry K."/>
            <person name="Miller A.N."/>
            <person name="Grigoriev I.V."/>
            <person name="Debuchy R."/>
            <person name="Gladieux P."/>
            <person name="Thoren M.H."/>
            <person name="Johannesson H."/>
        </authorList>
    </citation>
    <scope>NUCLEOTIDE SEQUENCE</scope>
    <source>
        <strain evidence="3">CBS 118394</strain>
    </source>
</reference>
<reference evidence="3" key="1">
    <citation type="journal article" date="2023" name="Mol. Phylogenet. Evol.">
        <title>Genome-scale phylogeny and comparative genomics of the fungal order Sordariales.</title>
        <authorList>
            <person name="Hensen N."/>
            <person name="Bonometti L."/>
            <person name="Westerberg I."/>
            <person name="Brannstrom I.O."/>
            <person name="Guillou S."/>
            <person name="Cros-Aarteil S."/>
            <person name="Calhoun S."/>
            <person name="Haridas S."/>
            <person name="Kuo A."/>
            <person name="Mondo S."/>
            <person name="Pangilinan J."/>
            <person name="Riley R."/>
            <person name="LaButti K."/>
            <person name="Andreopoulos B."/>
            <person name="Lipzen A."/>
            <person name="Chen C."/>
            <person name="Yan M."/>
            <person name="Daum C."/>
            <person name="Ng V."/>
            <person name="Clum A."/>
            <person name="Steindorff A."/>
            <person name="Ohm R.A."/>
            <person name="Martin F."/>
            <person name="Silar P."/>
            <person name="Natvig D.O."/>
            <person name="Lalanne C."/>
            <person name="Gautier V."/>
            <person name="Ament-Velasquez S.L."/>
            <person name="Kruys A."/>
            <person name="Hutchinson M.I."/>
            <person name="Powell A.J."/>
            <person name="Barry K."/>
            <person name="Miller A.N."/>
            <person name="Grigoriev I.V."/>
            <person name="Debuchy R."/>
            <person name="Gladieux P."/>
            <person name="Hiltunen Thoren M."/>
            <person name="Johannesson H."/>
        </authorList>
    </citation>
    <scope>NUCLEOTIDE SEQUENCE</scope>
    <source>
        <strain evidence="3">CBS 118394</strain>
    </source>
</reference>
<accession>A0AAE0LZC6</accession>
<dbReference type="Proteomes" id="UP001283341">
    <property type="component" value="Unassembled WGS sequence"/>
</dbReference>
<dbReference type="AlphaFoldDB" id="A0AAE0LZC6"/>